<dbReference type="AlphaFoldDB" id="W6K297"/>
<evidence type="ECO:0000256" key="2">
    <source>
        <dbReference type="ARBA" id="ARBA00022679"/>
    </source>
</evidence>
<keyword evidence="5" id="KW-1185">Reference proteome</keyword>
<dbReference type="InterPro" id="IPR041698">
    <property type="entry name" value="Methyltransf_25"/>
</dbReference>
<keyword evidence="2 4" id="KW-0808">Transferase</keyword>
<dbReference type="OrthoDB" id="9795085at2"/>
<dbReference type="PANTHER" id="PTHR43861">
    <property type="entry name" value="TRANS-ACONITATE 2-METHYLTRANSFERASE-RELATED"/>
    <property type="match status" value="1"/>
</dbReference>
<sequence>MTTRWDPGQYAKFAYERSRPFHELAARVGAAEPGLVVDLGCGNGPLTLALAQRWPAARIVGVDSSAQMLDAARALDADGRVEWIQGDLAQWDIGSLGAAPDVVITNATLQWIPRHLELIPAWTAALAAGGWFAMQVPGNHDAASHRLMREVAITQPRAGELEAALKRGGSAAPATYLQVLAREGLSVDAWETTYLHVLDPEGAQENPVLEWVKGTGLRPVIDLLTEEHERAAFVDAYAARLREAYPRTPAGVILPFRRIFAVGHKR</sequence>
<dbReference type="STRING" id="1193182.BN11_1680004"/>
<organism evidence="4 5">
    <name type="scientific">Nostocoides australiense Ben110</name>
    <dbReference type="NCBI Taxonomy" id="1193182"/>
    <lineage>
        <taxon>Bacteria</taxon>
        <taxon>Bacillati</taxon>
        <taxon>Actinomycetota</taxon>
        <taxon>Actinomycetes</taxon>
        <taxon>Micrococcales</taxon>
        <taxon>Intrasporangiaceae</taxon>
        <taxon>Nostocoides</taxon>
    </lineage>
</organism>
<evidence type="ECO:0000256" key="1">
    <source>
        <dbReference type="ARBA" id="ARBA00022603"/>
    </source>
</evidence>
<dbReference type="InterPro" id="IPR029063">
    <property type="entry name" value="SAM-dependent_MTases_sf"/>
</dbReference>
<reference evidence="4 5" key="1">
    <citation type="journal article" date="2013" name="ISME J.">
        <title>A metabolic model for members of the genus Tetrasphaera involved in enhanced biological phosphorus removal.</title>
        <authorList>
            <person name="Kristiansen R."/>
            <person name="Nguyen H.T.T."/>
            <person name="Saunders A.M."/>
            <person name="Nielsen J.L."/>
            <person name="Wimmer R."/>
            <person name="Le V.Q."/>
            <person name="McIlroy S.J."/>
            <person name="Petrovski S."/>
            <person name="Seviour R.J."/>
            <person name="Calteau A."/>
            <person name="Nielsen K.L."/>
            <person name="Nielsen P.H."/>
        </authorList>
    </citation>
    <scope>NUCLEOTIDE SEQUENCE [LARGE SCALE GENOMIC DNA]</scope>
    <source>
        <strain evidence="4 5">Ben110</strain>
    </source>
</reference>
<accession>W6K297</accession>
<dbReference type="PANTHER" id="PTHR43861:SF1">
    <property type="entry name" value="TRANS-ACONITATE 2-METHYLTRANSFERASE"/>
    <property type="match status" value="1"/>
</dbReference>
<feature type="domain" description="Methyltransferase" evidence="3">
    <location>
        <begin position="36"/>
        <end position="130"/>
    </location>
</feature>
<dbReference type="EMBL" id="CAJA01000077">
    <property type="protein sequence ID" value="CCH72439.1"/>
    <property type="molecule type" value="Genomic_DNA"/>
</dbReference>
<comment type="caution">
    <text evidence="4">The sequence shown here is derived from an EMBL/GenBank/DDBJ whole genome shotgun (WGS) entry which is preliminary data.</text>
</comment>
<dbReference type="GO" id="GO:0032259">
    <property type="term" value="P:methylation"/>
    <property type="evidence" value="ECO:0007669"/>
    <property type="project" value="UniProtKB-KW"/>
</dbReference>
<evidence type="ECO:0000313" key="5">
    <source>
        <dbReference type="Proteomes" id="UP000035763"/>
    </source>
</evidence>
<dbReference type="Pfam" id="PF13649">
    <property type="entry name" value="Methyltransf_25"/>
    <property type="match status" value="1"/>
</dbReference>
<gene>
    <name evidence="4" type="primary">tam</name>
    <name evidence="4" type="ORF">BN11_1680004</name>
</gene>
<dbReference type="Gene3D" id="3.40.50.150">
    <property type="entry name" value="Vaccinia Virus protein VP39"/>
    <property type="match status" value="1"/>
</dbReference>
<dbReference type="EC" id="2.1.1.144" evidence="4"/>
<evidence type="ECO:0000313" key="4">
    <source>
        <dbReference type="EMBL" id="CCH72439.1"/>
    </source>
</evidence>
<dbReference type="GO" id="GO:0030798">
    <property type="term" value="F:trans-aconitate 2-methyltransferase activity"/>
    <property type="evidence" value="ECO:0007669"/>
    <property type="project" value="UniProtKB-EC"/>
</dbReference>
<name>W6K297_9MICO</name>
<dbReference type="Proteomes" id="UP000035763">
    <property type="component" value="Unassembled WGS sequence"/>
</dbReference>
<dbReference type="RefSeq" id="WP_048697789.1">
    <property type="nucleotide sequence ID" value="NZ_HG764815.1"/>
</dbReference>
<protein>
    <submittedName>
        <fullName evidence="4">Trans-aconitate 2-methyltransferase</fullName>
        <ecNumber evidence="4">2.1.1.144</ecNumber>
    </submittedName>
</protein>
<dbReference type="InterPro" id="IPR023149">
    <property type="entry name" value="Trans_acon_MeTrfase_C"/>
</dbReference>
<proteinExistence type="predicted"/>
<dbReference type="Gene3D" id="1.10.150.290">
    <property type="entry name" value="S-adenosyl-L-methionine-dependent methyltransferases"/>
    <property type="match status" value="1"/>
</dbReference>
<keyword evidence="1 4" id="KW-0489">Methyltransferase</keyword>
<dbReference type="SUPFAM" id="SSF53335">
    <property type="entry name" value="S-adenosyl-L-methionine-dependent methyltransferases"/>
    <property type="match status" value="1"/>
</dbReference>
<dbReference type="CDD" id="cd02440">
    <property type="entry name" value="AdoMet_MTases"/>
    <property type="match status" value="1"/>
</dbReference>
<evidence type="ECO:0000259" key="3">
    <source>
        <dbReference type="Pfam" id="PF13649"/>
    </source>
</evidence>